<keyword evidence="10" id="KW-0833">Ubl conjugation pathway</keyword>
<dbReference type="Gene3D" id="3.30.160.60">
    <property type="entry name" value="Classic Zinc Finger"/>
    <property type="match status" value="1"/>
</dbReference>
<evidence type="ECO:0000313" key="24">
    <source>
        <dbReference type="RefSeq" id="XP_018022670.1"/>
    </source>
</evidence>
<keyword evidence="6" id="KW-0808">Transferase</keyword>
<dbReference type="InterPro" id="IPR017907">
    <property type="entry name" value="Znf_RING_CS"/>
</dbReference>
<keyword evidence="9 17" id="KW-0863">Zinc-finger</keyword>
<dbReference type="InterPro" id="IPR003034">
    <property type="entry name" value="SAP_dom"/>
</dbReference>
<evidence type="ECO:0000259" key="22">
    <source>
        <dbReference type="PROSITE" id="PS51908"/>
    </source>
</evidence>
<keyword evidence="11" id="KW-0862">Zinc</keyword>
<evidence type="ECO:0000256" key="5">
    <source>
        <dbReference type="ARBA" id="ARBA00012483"/>
    </source>
</evidence>
<dbReference type="InterPro" id="IPR039577">
    <property type="entry name" value="Rad18"/>
</dbReference>
<feature type="region of interest" description="Disordered" evidence="19">
    <location>
        <begin position="157"/>
        <end position="179"/>
    </location>
</feature>
<evidence type="ECO:0000256" key="19">
    <source>
        <dbReference type="SAM" id="MobiDB-lite"/>
    </source>
</evidence>
<protein>
    <recommendedName>
        <fullName evidence="5">RING-type E3 ubiquitin transferase</fullName>
        <ecNumber evidence="5">2.3.2.27</ecNumber>
    </recommendedName>
    <alternativeName>
        <fullName evidence="15 16">RING-type E3 ubiquitin transferase RAD18</fullName>
    </alternativeName>
</protein>
<evidence type="ECO:0000256" key="18">
    <source>
        <dbReference type="PROSITE-ProRule" id="PRU01256"/>
    </source>
</evidence>
<dbReference type="EC" id="2.3.2.27" evidence="5"/>
<name>A0A8B7P9M0_HYAAZ</name>
<dbReference type="Gene3D" id="3.30.40.10">
    <property type="entry name" value="Zinc/RING finger domain, C3HC4 (zinc finger)"/>
    <property type="match status" value="1"/>
</dbReference>
<dbReference type="UniPathway" id="UPA00143"/>
<reference evidence="24" key="1">
    <citation type="submission" date="2025-08" db="UniProtKB">
        <authorList>
            <consortium name="RefSeq"/>
        </authorList>
    </citation>
    <scope>IDENTIFICATION</scope>
    <source>
        <tissue evidence="24">Whole organism</tissue>
    </source>
</reference>
<dbReference type="SMART" id="SM00184">
    <property type="entry name" value="RING"/>
    <property type="match status" value="1"/>
</dbReference>
<evidence type="ECO:0000256" key="13">
    <source>
        <dbReference type="ARBA" id="ARBA00023204"/>
    </source>
</evidence>
<dbReference type="GO" id="GO:0061630">
    <property type="term" value="F:ubiquitin protein ligase activity"/>
    <property type="evidence" value="ECO:0007669"/>
    <property type="project" value="UniProtKB-EC"/>
</dbReference>
<feature type="region of interest" description="Disordered" evidence="19">
    <location>
        <begin position="1064"/>
        <end position="1119"/>
    </location>
</feature>
<proteinExistence type="inferred from homology"/>
<evidence type="ECO:0000256" key="17">
    <source>
        <dbReference type="PROSITE-ProRule" id="PRU00175"/>
    </source>
</evidence>
<evidence type="ECO:0000256" key="9">
    <source>
        <dbReference type="ARBA" id="ARBA00022771"/>
    </source>
</evidence>
<feature type="region of interest" description="Disordered" evidence="19">
    <location>
        <begin position="887"/>
        <end position="907"/>
    </location>
</feature>
<evidence type="ECO:0000256" key="10">
    <source>
        <dbReference type="ARBA" id="ARBA00022786"/>
    </source>
</evidence>
<gene>
    <name evidence="24" type="primary">LOC108678719</name>
</gene>
<dbReference type="SUPFAM" id="SSF57850">
    <property type="entry name" value="RING/U-box"/>
    <property type="match status" value="1"/>
</dbReference>
<comment type="similarity">
    <text evidence="4">Belongs to the RAD18 family.</text>
</comment>
<feature type="compositionally biased region" description="Low complexity" evidence="19">
    <location>
        <begin position="316"/>
        <end position="325"/>
    </location>
</feature>
<dbReference type="KEGG" id="hazt:108678719"/>
<accession>A0A8B7P9M0</accession>
<dbReference type="InterPro" id="IPR006642">
    <property type="entry name" value="Rad18_UBZ4"/>
</dbReference>
<dbReference type="FunFam" id="3.30.40.10:FF:000172">
    <property type="entry name" value="E3 ubiquitin-protein ligase RAD18"/>
    <property type="match status" value="1"/>
</dbReference>
<dbReference type="PROSITE" id="PS51908">
    <property type="entry name" value="ZF_UBZ4"/>
    <property type="match status" value="1"/>
</dbReference>
<dbReference type="PROSITE" id="PS50800">
    <property type="entry name" value="SAP"/>
    <property type="match status" value="1"/>
</dbReference>
<dbReference type="RefSeq" id="XP_018022670.1">
    <property type="nucleotide sequence ID" value="XM_018167181.2"/>
</dbReference>
<dbReference type="PANTHER" id="PTHR14134:SF2">
    <property type="entry name" value="E3 UBIQUITIN-PROTEIN LIGASE RAD18"/>
    <property type="match status" value="1"/>
</dbReference>
<dbReference type="GO" id="GO:0008270">
    <property type="term" value="F:zinc ion binding"/>
    <property type="evidence" value="ECO:0007669"/>
    <property type="project" value="UniProtKB-KW"/>
</dbReference>
<dbReference type="GeneID" id="108678719"/>
<dbReference type="GO" id="GO:0097505">
    <property type="term" value="C:Rad6-Rad18 complex"/>
    <property type="evidence" value="ECO:0007669"/>
    <property type="project" value="TreeGrafter"/>
</dbReference>
<keyword evidence="7" id="KW-0479">Metal-binding</keyword>
<dbReference type="GO" id="GO:0003697">
    <property type="term" value="F:single-stranded DNA binding"/>
    <property type="evidence" value="ECO:0007669"/>
    <property type="project" value="InterPro"/>
</dbReference>
<keyword evidence="12" id="KW-0238">DNA-binding</keyword>
<feature type="region of interest" description="Disordered" evidence="19">
    <location>
        <begin position="933"/>
        <end position="955"/>
    </location>
</feature>
<dbReference type="PROSITE" id="PS50089">
    <property type="entry name" value="ZF_RING_2"/>
    <property type="match status" value="1"/>
</dbReference>
<evidence type="ECO:0000256" key="4">
    <source>
        <dbReference type="ARBA" id="ARBA00009506"/>
    </source>
</evidence>
<keyword evidence="13 18" id="KW-0234">DNA repair</keyword>
<dbReference type="GO" id="GO:0006513">
    <property type="term" value="P:protein monoubiquitination"/>
    <property type="evidence" value="ECO:0007669"/>
    <property type="project" value="InterPro"/>
</dbReference>
<feature type="region of interest" description="Disordered" evidence="19">
    <location>
        <begin position="695"/>
        <end position="721"/>
    </location>
</feature>
<feature type="compositionally biased region" description="Polar residues" evidence="19">
    <location>
        <begin position="121"/>
        <end position="134"/>
    </location>
</feature>
<dbReference type="GO" id="GO:0005634">
    <property type="term" value="C:nucleus"/>
    <property type="evidence" value="ECO:0007669"/>
    <property type="project" value="UniProtKB-SubCell"/>
</dbReference>
<feature type="domain" description="SAP" evidence="21">
    <location>
        <begin position="412"/>
        <end position="446"/>
    </location>
</feature>
<feature type="region of interest" description="Disordered" evidence="19">
    <location>
        <begin position="290"/>
        <end position="325"/>
    </location>
</feature>
<comment type="catalytic activity">
    <reaction evidence="1">
        <text>S-ubiquitinyl-[E2 ubiquitin-conjugating enzyme]-L-cysteine + [acceptor protein]-L-lysine = [E2 ubiquitin-conjugating enzyme]-L-cysteine + N(6)-ubiquitinyl-[acceptor protein]-L-lysine.</text>
        <dbReference type="EC" id="2.3.2.27"/>
    </reaction>
</comment>
<evidence type="ECO:0000259" key="20">
    <source>
        <dbReference type="PROSITE" id="PS50089"/>
    </source>
</evidence>
<feature type="compositionally biased region" description="Basic residues" evidence="19">
    <location>
        <begin position="1110"/>
        <end position="1119"/>
    </location>
</feature>
<evidence type="ECO:0000256" key="2">
    <source>
        <dbReference type="ARBA" id="ARBA00004123"/>
    </source>
</evidence>
<evidence type="ECO:0000313" key="23">
    <source>
        <dbReference type="Proteomes" id="UP000694843"/>
    </source>
</evidence>
<dbReference type="Pfam" id="PF02037">
    <property type="entry name" value="SAP"/>
    <property type="match status" value="1"/>
</dbReference>
<dbReference type="InterPro" id="IPR001841">
    <property type="entry name" value="Znf_RING"/>
</dbReference>
<dbReference type="GO" id="GO:0006301">
    <property type="term" value="P:DNA damage tolerance"/>
    <property type="evidence" value="ECO:0007669"/>
    <property type="project" value="InterPro"/>
</dbReference>
<dbReference type="Proteomes" id="UP000694843">
    <property type="component" value="Unplaced"/>
</dbReference>
<evidence type="ECO:0000256" key="11">
    <source>
        <dbReference type="ARBA" id="ARBA00022833"/>
    </source>
</evidence>
<dbReference type="PANTHER" id="PTHR14134">
    <property type="entry name" value="E3 UBIQUITIN-PROTEIN LIGASE RAD18"/>
    <property type="match status" value="1"/>
</dbReference>
<evidence type="ECO:0000256" key="1">
    <source>
        <dbReference type="ARBA" id="ARBA00000900"/>
    </source>
</evidence>
<dbReference type="CDD" id="cd16529">
    <property type="entry name" value="RING-HC_RAD18"/>
    <property type="match status" value="1"/>
</dbReference>
<feature type="compositionally biased region" description="Polar residues" evidence="19">
    <location>
        <begin position="297"/>
        <end position="306"/>
    </location>
</feature>
<dbReference type="SMART" id="SM00513">
    <property type="entry name" value="SAP"/>
    <property type="match status" value="1"/>
</dbReference>
<dbReference type="PROSITE" id="PS00518">
    <property type="entry name" value="ZF_RING_1"/>
    <property type="match status" value="1"/>
</dbReference>
<comment type="subcellular location">
    <subcellularLocation>
        <location evidence="2">Nucleus</location>
    </subcellularLocation>
</comment>
<evidence type="ECO:0000256" key="14">
    <source>
        <dbReference type="ARBA" id="ARBA00023242"/>
    </source>
</evidence>
<dbReference type="AlphaFoldDB" id="A0A8B7P9M0"/>
<evidence type="ECO:0000256" key="3">
    <source>
        <dbReference type="ARBA" id="ARBA00004906"/>
    </source>
</evidence>
<keyword evidence="8 18" id="KW-0227">DNA damage</keyword>
<feature type="region of interest" description="Disordered" evidence="19">
    <location>
        <begin position="103"/>
        <end position="134"/>
    </location>
</feature>
<evidence type="ECO:0000256" key="15">
    <source>
        <dbReference type="ARBA" id="ARBA00031783"/>
    </source>
</evidence>
<dbReference type="OrthoDB" id="6499288at2759"/>
<evidence type="ECO:0000256" key="6">
    <source>
        <dbReference type="ARBA" id="ARBA00022679"/>
    </source>
</evidence>
<keyword evidence="23" id="KW-1185">Reference proteome</keyword>
<evidence type="ECO:0000256" key="7">
    <source>
        <dbReference type="ARBA" id="ARBA00022723"/>
    </source>
</evidence>
<evidence type="ECO:0000259" key="21">
    <source>
        <dbReference type="PROSITE" id="PS50800"/>
    </source>
</evidence>
<dbReference type="GO" id="GO:0006281">
    <property type="term" value="P:DNA repair"/>
    <property type="evidence" value="ECO:0007669"/>
    <property type="project" value="UniProtKB-KW"/>
</dbReference>
<evidence type="ECO:0000256" key="16">
    <source>
        <dbReference type="ARBA" id="ARBA00082369"/>
    </source>
</evidence>
<sequence length="1119" mass="122005">MSARVFQNLPPAVKQVDDLLRCGICYEFLQTSVMTTCSHNYCSLCIRQSLLHRQSCPTCQSSICDSELRPNRTLDCIIELFPAIRDALQRYYHEQLSSSSLSSSANTESKLTPRIPESGNKHYNQYDSKQDDSAQTGLQCNLPSNFSVLQSGEIKNSFTSQNNSKHGKNLDPSMCSSTSKRKLSVHPSSQFSEDIICLETPSKANYGAGSSTSSNKTPQKSGGRLTAALNSINDGVVGSPSKRTSLLDYFSPKKCTPTKVASTITTSLTSSPQQSCGSLASISSSPVISHIEDSPSKIGSTSMNALSSNHHPPPSTSTSNSCSSKSIINPSSITTNASTSTSINHTISSNHTTNVLSSKEETVSCPVCGVAVAQNNINRHLDACLQRDAATGAAVHPNPAQLKRPPLPKLVYHLLSDTKLRNELKKVGLSTNGSRDTLIKRHKKYVVLYNSECDKLEPRPIQQLHRQAAREEQIQPTQSTQTIQSIFSYDCKSSPTVIEEGQKKIQKKFSNQFASLLADLKKRRKLEGRANTDVNIKPEVNIEPEVSIKPEVTIKPEVSIKTELNIKTEFPPSTMVSGSADDEARLFKIEPDDISDPSDYLYCEVPGNSSVNQPTLSSKLSAQKWSSPPSHCNVAGTREIPRSSQCEARDEIFTPRRSKLTVQRRSNLSYDIINQTPASKICDIPAPTSPIFRTGNSKSLENTSDSNFNRATNVPPSTNDSVRVMPKHYSFDEDDDDFDDFLFEDISNEGKSNVSRGSDTVYGEQDSTRLLSANENLVDNFEPSDRKSKSPLETVRKCKSFLSNFPSTSSAGAKEADTDDDIPSYDSMEASSKLLRVSADNASAELEPYVRLELINGLSASTLNTKSLNSAPNMIIQAPYNGPSAGSSLPPGARCSPDLFTADAEDSDASSECSYSLLDDRAEQLMDVDILEDSRPPAVQSTEHPDTEDDSSDEIPASQLRLKQSKVSPSLRQSEAANLIVEQLPLDDNHAGAFDRSFEAYGRLHEEDSDDVLGAADADLPSLGATGCESPVVRRSGRRPPARLAALSHKVALCRRDVAPVESKLDNSVPLKSKRDNSNSSSKIAGRKRKSCELSSGPSTAPRCDETTAKRRSTRRRNL</sequence>
<feature type="domain" description="RING-type" evidence="20">
    <location>
        <begin position="22"/>
        <end position="60"/>
    </location>
</feature>
<dbReference type="FunFam" id="3.30.160.60:FF:000331">
    <property type="entry name" value="E3 ubiquitin-protein ligase RAD18"/>
    <property type="match status" value="1"/>
</dbReference>
<evidence type="ECO:0000256" key="12">
    <source>
        <dbReference type="ARBA" id="ARBA00023125"/>
    </source>
</evidence>
<organism evidence="23 24">
    <name type="scientific">Hyalella azteca</name>
    <name type="common">Amphipod</name>
    <dbReference type="NCBI Taxonomy" id="294128"/>
    <lineage>
        <taxon>Eukaryota</taxon>
        <taxon>Metazoa</taxon>
        <taxon>Ecdysozoa</taxon>
        <taxon>Arthropoda</taxon>
        <taxon>Crustacea</taxon>
        <taxon>Multicrustacea</taxon>
        <taxon>Malacostraca</taxon>
        <taxon>Eumalacostraca</taxon>
        <taxon>Peracarida</taxon>
        <taxon>Amphipoda</taxon>
        <taxon>Senticaudata</taxon>
        <taxon>Talitrida</taxon>
        <taxon>Talitroidea</taxon>
        <taxon>Hyalellidae</taxon>
        <taxon>Hyalella</taxon>
    </lineage>
</organism>
<dbReference type="InterPro" id="IPR013083">
    <property type="entry name" value="Znf_RING/FYVE/PHD"/>
</dbReference>
<feature type="domain" description="UBZ4-type" evidence="22">
    <location>
        <begin position="362"/>
        <end position="389"/>
    </location>
</feature>
<comment type="pathway">
    <text evidence="3">Protein modification; protein ubiquitination.</text>
</comment>
<keyword evidence="14" id="KW-0539">Nucleus</keyword>
<dbReference type="Pfam" id="PF13923">
    <property type="entry name" value="zf-C3HC4_2"/>
    <property type="match status" value="1"/>
</dbReference>
<dbReference type="SMART" id="SM00734">
    <property type="entry name" value="ZnF_Rad18"/>
    <property type="match status" value="1"/>
</dbReference>
<evidence type="ECO:0000256" key="8">
    <source>
        <dbReference type="ARBA" id="ARBA00022763"/>
    </source>
</evidence>